<dbReference type="Proteomes" id="UP000007148">
    <property type="component" value="Unassembled WGS sequence"/>
</dbReference>
<feature type="region of interest" description="Disordered" evidence="1">
    <location>
        <begin position="96"/>
        <end position="117"/>
    </location>
</feature>
<dbReference type="InParanoid" id="G4TZI8"/>
<reference evidence="2 3" key="1">
    <citation type="journal article" date="2011" name="PLoS Pathog.">
        <title>Endophytic Life Strategies Decoded by Genome and Transcriptome Analyses of the Mutualistic Root Symbiont Piriformospora indica.</title>
        <authorList>
            <person name="Zuccaro A."/>
            <person name="Lahrmann U."/>
            <person name="Guldener U."/>
            <person name="Langen G."/>
            <person name="Pfiffi S."/>
            <person name="Biedenkopf D."/>
            <person name="Wong P."/>
            <person name="Samans B."/>
            <person name="Grimm C."/>
            <person name="Basiewicz M."/>
            <person name="Murat C."/>
            <person name="Martin F."/>
            <person name="Kogel K.H."/>
        </authorList>
    </citation>
    <scope>NUCLEOTIDE SEQUENCE [LARGE SCALE GENOMIC DNA]</scope>
    <source>
        <strain evidence="2 3">DSM 11827</strain>
    </source>
</reference>
<evidence type="ECO:0000313" key="3">
    <source>
        <dbReference type="Proteomes" id="UP000007148"/>
    </source>
</evidence>
<evidence type="ECO:0000313" key="2">
    <source>
        <dbReference type="EMBL" id="CCA76731.1"/>
    </source>
</evidence>
<name>G4TZI8_SERID</name>
<feature type="compositionally biased region" description="Polar residues" evidence="1">
    <location>
        <begin position="96"/>
        <end position="105"/>
    </location>
</feature>
<dbReference type="AlphaFoldDB" id="G4TZI8"/>
<organism evidence="2 3">
    <name type="scientific">Serendipita indica (strain DSM 11827)</name>
    <name type="common">Root endophyte fungus</name>
    <name type="synonym">Piriformospora indica</name>
    <dbReference type="NCBI Taxonomy" id="1109443"/>
    <lineage>
        <taxon>Eukaryota</taxon>
        <taxon>Fungi</taxon>
        <taxon>Dikarya</taxon>
        <taxon>Basidiomycota</taxon>
        <taxon>Agaricomycotina</taxon>
        <taxon>Agaricomycetes</taxon>
        <taxon>Sebacinales</taxon>
        <taxon>Serendipitaceae</taxon>
        <taxon>Serendipita</taxon>
    </lineage>
</organism>
<dbReference type="HOGENOM" id="CLU_1062140_0_0_1"/>
<dbReference type="OrthoDB" id="8922241at2759"/>
<accession>G4TZI8</accession>
<proteinExistence type="predicted"/>
<protein>
    <submittedName>
        <fullName evidence="2">Uncharacterized protein</fullName>
    </submittedName>
</protein>
<gene>
    <name evidence="2" type="ORF">PIIN_10719</name>
</gene>
<comment type="caution">
    <text evidence="2">The sequence shown here is derived from an EMBL/GenBank/DDBJ whole genome shotgun (WGS) entry which is preliminary data.</text>
</comment>
<keyword evidence="3" id="KW-1185">Reference proteome</keyword>
<dbReference type="EMBL" id="CAFZ01000954">
    <property type="protein sequence ID" value="CCA76731.1"/>
    <property type="molecule type" value="Genomic_DNA"/>
</dbReference>
<sequence>MGFPSTPTRNIPDCTSASLNQLARYGLGSIEELEFMFGSTATPPEFSAANMFGDVGSIGHLALIDETTASSYHASSPLSSHPGKYEIPYPSLVSPTMGSPTTASVPNAAGSGRNAGFNPDVHTGNHVPSTSQSIHQQGAGPSLLTAQIMQPARAVSAQEQFMQSAAPSYNYLYSQFTQAQRASASAIIRYMMNSPKTAIPCTYITAELAEIKGTRGRCLIGPCAAEDKMKRVDHLYDHIRDKHFESRPYACNFWYVSDSMPT</sequence>
<evidence type="ECO:0000256" key="1">
    <source>
        <dbReference type="SAM" id="MobiDB-lite"/>
    </source>
</evidence>